<accession>A0A1D2M2K3</accession>
<evidence type="ECO:0000256" key="1">
    <source>
        <dbReference type="SAM" id="Coils"/>
    </source>
</evidence>
<gene>
    <name evidence="2" type="ORF">Ocin01_19485</name>
</gene>
<keyword evidence="3" id="KW-1185">Reference proteome</keyword>
<protein>
    <submittedName>
        <fullName evidence="2">Uncharacterized protein</fullName>
    </submittedName>
</protein>
<feature type="coiled-coil region" evidence="1">
    <location>
        <begin position="39"/>
        <end position="80"/>
    </location>
</feature>
<organism evidence="2 3">
    <name type="scientific">Orchesella cincta</name>
    <name type="common">Springtail</name>
    <name type="synonym">Podura cincta</name>
    <dbReference type="NCBI Taxonomy" id="48709"/>
    <lineage>
        <taxon>Eukaryota</taxon>
        <taxon>Metazoa</taxon>
        <taxon>Ecdysozoa</taxon>
        <taxon>Arthropoda</taxon>
        <taxon>Hexapoda</taxon>
        <taxon>Collembola</taxon>
        <taxon>Entomobryomorpha</taxon>
        <taxon>Entomobryoidea</taxon>
        <taxon>Orchesellidae</taxon>
        <taxon>Orchesellinae</taxon>
        <taxon>Orchesella</taxon>
    </lineage>
</organism>
<dbReference type="Proteomes" id="UP000094527">
    <property type="component" value="Unassembled WGS sequence"/>
</dbReference>
<reference evidence="2 3" key="1">
    <citation type="journal article" date="2016" name="Genome Biol. Evol.">
        <title>Gene Family Evolution Reflects Adaptation to Soil Environmental Stressors in the Genome of the Collembolan Orchesella cincta.</title>
        <authorList>
            <person name="Faddeeva-Vakhrusheva A."/>
            <person name="Derks M.F."/>
            <person name="Anvar S.Y."/>
            <person name="Agamennone V."/>
            <person name="Suring W."/>
            <person name="Smit S."/>
            <person name="van Straalen N.M."/>
            <person name="Roelofs D."/>
        </authorList>
    </citation>
    <scope>NUCLEOTIDE SEQUENCE [LARGE SCALE GENOMIC DNA]</scope>
    <source>
        <tissue evidence="2">Mixed pool</tissue>
    </source>
</reference>
<dbReference type="EMBL" id="LJIJ01005916">
    <property type="protein sequence ID" value="ODM87198.1"/>
    <property type="molecule type" value="Genomic_DNA"/>
</dbReference>
<evidence type="ECO:0000313" key="2">
    <source>
        <dbReference type="EMBL" id="ODM87198.1"/>
    </source>
</evidence>
<name>A0A1D2M2K3_ORCCI</name>
<evidence type="ECO:0000313" key="3">
    <source>
        <dbReference type="Proteomes" id="UP000094527"/>
    </source>
</evidence>
<dbReference type="AlphaFoldDB" id="A0A1D2M2K3"/>
<proteinExistence type="predicted"/>
<keyword evidence="1" id="KW-0175">Coiled coil</keyword>
<comment type="caution">
    <text evidence="2">The sequence shown here is derived from an EMBL/GenBank/DDBJ whole genome shotgun (WGS) entry which is preliminary data.</text>
</comment>
<sequence length="82" mass="9800">MENVLNRENVFAIVDQLRHVIDKSFSSSERLQLDMEAEMRRLRENATIYKQIISELEERLQHALRENQDLEKSVTELTKQLE</sequence>